<comment type="caution">
    <text evidence="1">The sequence shown here is derived from an EMBL/GenBank/DDBJ whole genome shotgun (WGS) entry which is preliminary data.</text>
</comment>
<organism evidence="1">
    <name type="scientific">Xenorhabdus bovienii str. oregonense</name>
    <dbReference type="NCBI Taxonomy" id="1398202"/>
    <lineage>
        <taxon>Bacteria</taxon>
        <taxon>Pseudomonadati</taxon>
        <taxon>Pseudomonadota</taxon>
        <taxon>Gammaproteobacteria</taxon>
        <taxon>Enterobacterales</taxon>
        <taxon>Morganellaceae</taxon>
        <taxon>Xenorhabdus</taxon>
    </lineage>
</organism>
<dbReference type="AlphaFoldDB" id="A0A077P4A6"/>
<sequence>MASLAGSKVHLHYLLSLWERDRKSHERLFILDKFDINHVKLTYNLQ</sequence>
<dbReference type="EMBL" id="CBSX010000037">
    <property type="protein sequence ID" value="CDH04671.1"/>
    <property type="molecule type" value="Genomic_DNA"/>
</dbReference>
<protein>
    <submittedName>
        <fullName evidence="1">Uncharacterized protein</fullName>
    </submittedName>
</protein>
<gene>
    <name evidence="1" type="ORF">XBO1_1310020</name>
</gene>
<dbReference type="Proteomes" id="UP000028483">
    <property type="component" value="Unassembled WGS sequence"/>
</dbReference>
<proteinExistence type="predicted"/>
<evidence type="ECO:0000313" key="1">
    <source>
        <dbReference type="EMBL" id="CDH04671.1"/>
    </source>
</evidence>
<accession>A0A077P4A6</accession>
<name>A0A077P4A6_XENBV</name>
<dbReference type="HOGENOM" id="CLU_3319397_0_0_6"/>
<reference evidence="1" key="1">
    <citation type="submission" date="2013-07" db="EMBL/GenBank/DDBJ databases">
        <title>Sub-species coevolution in mutualistic symbiosis.</title>
        <authorList>
            <person name="Murfin K."/>
            <person name="Klassen J."/>
            <person name="Lee M."/>
            <person name="Forst S."/>
            <person name="Stock P."/>
            <person name="Goodrich-Blair H."/>
        </authorList>
    </citation>
    <scope>NUCLEOTIDE SEQUENCE [LARGE SCALE GENOMIC DNA]</scope>
    <source>
        <strain evidence="1">Oregonense</strain>
    </source>
</reference>